<feature type="region of interest" description="Disordered" evidence="1">
    <location>
        <begin position="1291"/>
        <end position="1316"/>
    </location>
</feature>
<feature type="region of interest" description="Disordered" evidence="1">
    <location>
        <begin position="2803"/>
        <end position="2823"/>
    </location>
</feature>
<feature type="compositionally biased region" description="Low complexity" evidence="1">
    <location>
        <begin position="412"/>
        <end position="423"/>
    </location>
</feature>
<dbReference type="VEuPathDB" id="TriTrypDB:LdCL_180013600"/>
<protein>
    <submittedName>
        <fullName evidence="2">Uncharacterized protein</fullName>
    </submittedName>
</protein>
<feature type="compositionally biased region" description="Low complexity" evidence="1">
    <location>
        <begin position="911"/>
        <end position="925"/>
    </location>
</feature>
<dbReference type="VEuPathDB" id="TriTrypDB:LDHU3_18.1100"/>
<accession>A0A3S7WUZ6</accession>
<dbReference type="Proteomes" id="UP000274082">
    <property type="component" value="Chromosome 18"/>
</dbReference>
<feature type="compositionally biased region" description="Polar residues" evidence="1">
    <location>
        <begin position="1749"/>
        <end position="1763"/>
    </location>
</feature>
<feature type="region of interest" description="Disordered" evidence="1">
    <location>
        <begin position="409"/>
        <end position="445"/>
    </location>
</feature>
<gene>
    <name evidence="2" type="ORF">LdCL_180013600</name>
</gene>
<dbReference type="VEuPathDB" id="TriTrypDB:LdBPK_180850.1"/>
<feature type="region of interest" description="Disordered" evidence="1">
    <location>
        <begin position="897"/>
        <end position="943"/>
    </location>
</feature>
<feature type="region of interest" description="Disordered" evidence="1">
    <location>
        <begin position="1627"/>
        <end position="1679"/>
    </location>
</feature>
<feature type="compositionally biased region" description="Gly residues" evidence="1">
    <location>
        <begin position="2721"/>
        <end position="2731"/>
    </location>
</feature>
<evidence type="ECO:0000313" key="2">
    <source>
        <dbReference type="EMBL" id="AYU78013.1"/>
    </source>
</evidence>
<dbReference type="OrthoDB" id="273711at2759"/>
<feature type="compositionally biased region" description="Low complexity" evidence="1">
    <location>
        <begin position="2504"/>
        <end position="2523"/>
    </location>
</feature>
<feature type="region of interest" description="Disordered" evidence="1">
    <location>
        <begin position="2207"/>
        <end position="2244"/>
    </location>
</feature>
<feature type="region of interest" description="Disordered" evidence="1">
    <location>
        <begin position="2713"/>
        <end position="2732"/>
    </location>
</feature>
<sequence length="2877" mass="303669">MRRADLSSAPQSTGSGTAVVQSDDAVAAVFPDDPATAPITPAAAADMPVVSPSSSILYTLLQDLGLKATAQALCEELQRQQSRAVTLSPPSAPSLPSQASEVFVALSHGNGATSPNSLGASLLPPHTSDVSPTLKTHAPASASVEPLPASVAMSSTATAAQRANRVSASSNPTADVSVELQRKMQPYCHVSQCTRAIASLAACAAEPLLALSPAFPSSPPSASAATIATPLQLVDTLTTLWRAELRAALPHRAASGMADAAVAAGVQSHRDGAFQVAALIARAAWCELRITELVFMQELHLAQTSAAATIPSAAAQPLQEAQRELVEVAGQLVTALQELRATCGAAVARQRGVSAPPSGPSGSSPTHVGVVIASSIVSRLHSKSIGWLRNAECVMAWVLRRHGAFEPSADTAQASSSAQQQQQQHKRRCLEAHSTVASAERSPDPACNSVASPLLQPLQDIILGLSTATSAPAPSYQQCLDAEIARSAAAQAKSGVARQTEPTPAAVAREACGLFSSVRIPITVRVAMTVQRVKLLHTLVGALVYNGGDSILCTLAVFAADRIRPWWARQSAMLAQFLVQCAHQSSSILTSFLVQSPAGVQATPPQRLRLLSAASETVVLSLREQLEALAKEVLLCACPVTSIATPVPQDIRLALCVRLMNALQQAHDTRSARLDRYVLKTCTAAAANAAMSANSPLTVAADLVFSPLSSASSPTFGSEGSPVTSPVWTVRVPSPPGSDLHGAAGPPTSSTLVHRSSIASDTSSTFDSMEAARTAAQVLQWKPHFIQLLATIATGRWQAQHDAPPAPYPGSRYHRLRLRMRDALHHAQELLRLQPRLQVGARGVVYPPHPAVGSDPDAGVPLSVVEQMPRMLQLATLQDARVLQRCLERRLARETTYDGHNAAPTEASTIGGSSSDAAVASAVSSTRRRGVSPPSVSQPLTTGLKINVSTREYRSAASALAAATSTALRRPHIATEAEEPLATHRVASGNKGRAATSASARPLEGQRVTSARRETGAGVRGPGASTSPTPGPAAVGEEHESSPRLSGRSEVVTSGSETSSSPNEEAGSSASDVAAAAVAASPEPQWENDDEEQDEEEDAAEDPQLDRWHLHDEEAQDELEEVDEEAAAVLDDDGDIDWAQSEGHDEEDEEEEDAEEVGSQASSADMDYDRAEDDMKEEVECVEATPDGRLLALLTARGRLMVLRLQTHDSARHYEEEVLIDASLPNMPSREKRLQWYESLSSFVHFSPCHRFVLAAVQFAAVELKPNSTCAMARAQSEGAGQLSIYSLHREDDGDEAGNDSRGDLEQEDQSSAPTAISGIRERLRRLVGPATDRLYATFRPHDGPCLSARWVDTRWWGGGRRSRWANSAVEPLNSTNAAATVLMQCIKTGEVAGKSVGVLPSAKGARSEHRAVPKSWRAAAGVLLSEYQCVSVGMDDLILRWLPACGVVLQRVLTEPVQDIIVSPLMAAFYVASDRGDLYMYDAWDERNVTDGHPCSAGEDADPCSMYSKSLSTVQTHRLVLPVTEEGHPRFHRVSRTLQHHQPYGYSSVSASPHSRRSQQPQQQDRSLHHDTLDDSDIIDQVHSSRSSAHYTGPVTPVFQRVVDPSRGASGLQQHAPFHALHPSYSDSTAAAQDSFSDNGNGAQGDEASPSRLAGRSAQGSSHRRSGRQAKTGTDSVGWTGLPRHLRWLLPHHWAPHTPWDAQLGRRLIRSLLRQTHTATPTDTGQLFYERDEETAGVAAALAVAGDESNQPSLTDEQGTPDNTHRGRRRGHLHGASGDAEGSVHGTEEATYGSGGGQQDASSDDESSSHDSEEREYVYTAGADYDDDDDGARRPLPSHVIYGGGSSHIASEATAAAAAAAKGTPVSVLECAAHPTPARGPLQRAYYPSGACLVYKSVAKALCNAGDLTDRQTQNEMGPGGSTHHLLSMAFSGEPQWMSEQRLWDCEAEEAGASQTWQRTPHRSGAAADYDYGDAHDGSQLQQCDGEAGADSFNRLSAPLTLWSTAALSRVLLWKDYLSSSRHLAGPKAETWAKWESDVLATTYHADLLSPSYTRQAGGSREPRWSAAELLAARGYLGPRDAWRRCAPASQRGLAATARNGRYLCIMASVGPYRKLVNPREPLRDIAGFYACVVFDVYAGAVLRVIPVCPTELSGLRGRCMWTSERHESDPKAPIYRLPCTVTVVPLPASSAATAAAGKSASQSSPARAYVGASGSPTGLPPSRSVTAAPCDEGVAGDEEDGEPAEVVMLTVGGLGNCVYVFDALSGRRLVCETETARHCGESAAAAYEATARAAKVRAKGRGAQSESVRSDPIPAMSHIPATSAAAPTVPSAPPPLSATVASPILPASIRKPVDVLASVAAWGRGTGFDGITDHSSSTASSPGPSPIRGMDGGMGEDSSVDVQPVHSAPEAQVAATALAMSEAVAQTGAPVPWLLQGTTFSQLSGWHLRGILWWVHEHPQPSTLYGGDDGGAVVEQDASWNLGSASWGEAGTRVNRGGMNGNGSTRAAAARTRGAATNGGSANNVAASSLSSASHMSAASSALSFFYQTLLGVSGMTGSGATPPPTGPSVTSSQPHSRQHHAAESSSSALSAAYPSYGSVWRQRRRRLLERLLRHYDVGMLWQAYVTLFSASTTATSSLAPQSAVCALVQWALSTDKAATAAAALLGPSDSHTRWIWCLTHDSLAGCKGPYAPSKQLRLFVNTGKRATARSRDVEHVEVGGGGASGGAGDRSTVPFAHILQQREDFMFELQALDTQQQQQQAMAGAAAAASPARSIANGHAKSLLSGVRAQAMAEGMLPTTAKGRGAQPQQRSTAAAHELSSSAAIKLPPSHHQNQLHVDVVNCVASWFDANGGFYVCWGSEDGGLYIMGGHVMD</sequence>
<proteinExistence type="predicted"/>
<reference evidence="2 3" key="1">
    <citation type="journal article" date="2018" name="Sci. Rep.">
        <title>A complete Leishmania donovani reference genome identifies novel genetic variations associated with virulence.</title>
        <authorList>
            <person name="Lypaczewski P."/>
            <person name="Hoshizaki J."/>
            <person name="Zhang W.-W."/>
            <person name="McCall L.-I."/>
            <person name="Torcivia-Rodriguez J."/>
            <person name="Simonyan V."/>
            <person name="Kaur A."/>
            <person name="Dewar K."/>
            <person name="Matlashewski G."/>
        </authorList>
    </citation>
    <scope>NUCLEOTIDE SEQUENCE [LARGE SCALE GENOMIC DNA]</scope>
    <source>
        <strain evidence="2 3">LdCL</strain>
    </source>
</reference>
<feature type="region of interest" description="Disordered" evidence="1">
    <location>
        <begin position="2487"/>
        <end position="2523"/>
    </location>
</feature>
<feature type="compositionally biased region" description="Acidic residues" evidence="1">
    <location>
        <begin position="1086"/>
        <end position="1103"/>
    </location>
</feature>
<feature type="compositionally biased region" description="Acidic residues" evidence="1">
    <location>
        <begin position="1144"/>
        <end position="1156"/>
    </location>
</feature>
<feature type="region of interest" description="Disordered" evidence="1">
    <location>
        <begin position="1746"/>
        <end position="1816"/>
    </location>
</feature>
<dbReference type="EMBL" id="CP029517">
    <property type="protein sequence ID" value="AYU78013.1"/>
    <property type="molecule type" value="Genomic_DNA"/>
</dbReference>
<feature type="compositionally biased region" description="Low complexity" evidence="1">
    <location>
        <begin position="1022"/>
        <end position="1034"/>
    </location>
</feature>
<feature type="region of interest" description="Disordered" evidence="1">
    <location>
        <begin position="1128"/>
        <end position="1169"/>
    </location>
</feature>
<keyword evidence="3" id="KW-1185">Reference proteome</keyword>
<evidence type="ECO:0000313" key="3">
    <source>
        <dbReference type="Proteomes" id="UP000274082"/>
    </source>
</evidence>
<feature type="region of interest" description="Disordered" evidence="1">
    <location>
        <begin position="2559"/>
        <end position="2591"/>
    </location>
</feature>
<feature type="region of interest" description="Disordered" evidence="1">
    <location>
        <begin position="975"/>
        <end position="1107"/>
    </location>
</feature>
<name>A0A3S7WUZ6_LEIDO</name>
<evidence type="ECO:0000256" key="1">
    <source>
        <dbReference type="SAM" id="MobiDB-lite"/>
    </source>
</evidence>
<feature type="region of interest" description="Disordered" evidence="1">
    <location>
        <begin position="1"/>
        <end position="21"/>
    </location>
</feature>
<feature type="compositionally biased region" description="Polar residues" evidence="1">
    <location>
        <begin position="1627"/>
        <end position="1642"/>
    </location>
</feature>
<organism evidence="2 3">
    <name type="scientific">Leishmania donovani</name>
    <dbReference type="NCBI Taxonomy" id="5661"/>
    <lineage>
        <taxon>Eukaryota</taxon>
        <taxon>Discoba</taxon>
        <taxon>Euglenozoa</taxon>
        <taxon>Kinetoplastea</taxon>
        <taxon>Metakinetoplastina</taxon>
        <taxon>Trypanosomatida</taxon>
        <taxon>Trypanosomatidae</taxon>
        <taxon>Leishmaniinae</taxon>
        <taxon>Leishmania</taxon>
    </lineage>
</organism>
<feature type="region of interest" description="Disordered" evidence="1">
    <location>
        <begin position="1543"/>
        <end position="1570"/>
    </location>
</feature>
<feature type="compositionally biased region" description="Low complexity" evidence="1">
    <location>
        <begin position="1049"/>
        <end position="1085"/>
    </location>
</feature>
<feature type="compositionally biased region" description="Polar residues" evidence="1">
    <location>
        <begin position="2810"/>
        <end position="2823"/>
    </location>
</feature>
<feature type="compositionally biased region" description="Low complexity" evidence="1">
    <location>
        <begin position="1548"/>
        <end position="1566"/>
    </location>
</feature>